<keyword evidence="7 9" id="KW-0472">Membrane</keyword>
<dbReference type="Proteomes" id="UP000885759">
    <property type="component" value="Unassembled WGS sequence"/>
</dbReference>
<dbReference type="PANTHER" id="PTHR30574:SF1">
    <property type="entry name" value="SULPHUR TRANSPORT DOMAIN-CONTAINING PROTEIN"/>
    <property type="match status" value="1"/>
</dbReference>
<dbReference type="GO" id="GO:0005886">
    <property type="term" value="C:plasma membrane"/>
    <property type="evidence" value="ECO:0007669"/>
    <property type="project" value="UniProtKB-SubCell"/>
</dbReference>
<evidence type="ECO:0000256" key="5">
    <source>
        <dbReference type="ARBA" id="ARBA00022692"/>
    </source>
</evidence>
<dbReference type="AlphaFoldDB" id="A0A7C4ZJ93"/>
<proteinExistence type="inferred from homology"/>
<protein>
    <submittedName>
        <fullName evidence="10">YeeE/YedE family protein</fullName>
    </submittedName>
</protein>
<feature type="transmembrane region" description="Helical" evidence="9">
    <location>
        <begin position="133"/>
        <end position="151"/>
    </location>
</feature>
<keyword evidence="6 9" id="KW-1133">Transmembrane helix</keyword>
<comment type="similarity">
    <text evidence="8">Belongs to the TsuA/YedE (TC 9.B.102) family.</text>
</comment>
<keyword evidence="5 9" id="KW-0812">Transmembrane</keyword>
<keyword evidence="4" id="KW-0997">Cell inner membrane</keyword>
<feature type="transmembrane region" description="Helical" evidence="9">
    <location>
        <begin position="20"/>
        <end position="39"/>
    </location>
</feature>
<comment type="subcellular location">
    <subcellularLocation>
        <location evidence="1">Cell inner membrane</location>
        <topology evidence="1">Multi-pass membrane protein</topology>
    </subcellularLocation>
</comment>
<evidence type="ECO:0000256" key="7">
    <source>
        <dbReference type="ARBA" id="ARBA00023136"/>
    </source>
</evidence>
<keyword evidence="3" id="KW-1003">Cell membrane</keyword>
<reference evidence="10" key="1">
    <citation type="journal article" date="2020" name="mSystems">
        <title>Genome- and Community-Level Interaction Insights into Carbon Utilization and Element Cycling Functions of Hydrothermarchaeota in Hydrothermal Sediment.</title>
        <authorList>
            <person name="Zhou Z."/>
            <person name="Liu Y."/>
            <person name="Xu W."/>
            <person name="Pan J."/>
            <person name="Luo Z.H."/>
            <person name="Li M."/>
        </authorList>
    </citation>
    <scope>NUCLEOTIDE SEQUENCE [LARGE SCALE GENOMIC DNA]</scope>
    <source>
        <strain evidence="10">HyVt-570</strain>
    </source>
</reference>
<comment type="caution">
    <text evidence="10">The sequence shown here is derived from an EMBL/GenBank/DDBJ whole genome shotgun (WGS) entry which is preliminary data.</text>
</comment>
<evidence type="ECO:0000256" key="3">
    <source>
        <dbReference type="ARBA" id="ARBA00022475"/>
    </source>
</evidence>
<evidence type="ECO:0000256" key="6">
    <source>
        <dbReference type="ARBA" id="ARBA00022989"/>
    </source>
</evidence>
<feature type="transmembrane region" description="Helical" evidence="9">
    <location>
        <begin position="72"/>
        <end position="91"/>
    </location>
</feature>
<sequence length="201" mass="21926">MGAKREVKDLQEIMTQLWPWYVSGPLLGLIVPLLLWLGNKDFGISANLRHICAMWPGKKPAFFQYDWRGQTWNLVFMLGLVAGGWVATFLYPGDSVHLNPTVLERLHAWGLGSPQSIVPPELFATSVLASWKAWAYLLGGGFLIGFGARYGGGCTSGHAISGLAMLQLPSLVAVVFFFVGGLISAWWIVPRVVVWLIGGGA</sequence>
<name>A0A7C4ZJ93_9DEIN</name>
<dbReference type="PANTHER" id="PTHR30574">
    <property type="entry name" value="INNER MEMBRANE PROTEIN YEDE"/>
    <property type="match status" value="1"/>
</dbReference>
<feature type="transmembrane region" description="Helical" evidence="9">
    <location>
        <begin position="163"/>
        <end position="189"/>
    </location>
</feature>
<evidence type="ECO:0000256" key="9">
    <source>
        <dbReference type="SAM" id="Phobius"/>
    </source>
</evidence>
<evidence type="ECO:0000313" key="10">
    <source>
        <dbReference type="EMBL" id="HGY10561.1"/>
    </source>
</evidence>
<dbReference type="EMBL" id="DRPZ01000276">
    <property type="protein sequence ID" value="HGY10561.1"/>
    <property type="molecule type" value="Genomic_DNA"/>
</dbReference>
<keyword evidence="2" id="KW-0813">Transport</keyword>
<evidence type="ECO:0000256" key="4">
    <source>
        <dbReference type="ARBA" id="ARBA00022519"/>
    </source>
</evidence>
<accession>A0A7C4ZJ93</accession>
<dbReference type="InterPro" id="IPR007272">
    <property type="entry name" value="Sulf_transp_TsuA/YedE"/>
</dbReference>
<evidence type="ECO:0000256" key="1">
    <source>
        <dbReference type="ARBA" id="ARBA00004429"/>
    </source>
</evidence>
<organism evidence="10">
    <name type="scientific">Oceanithermus profundus</name>
    <dbReference type="NCBI Taxonomy" id="187137"/>
    <lineage>
        <taxon>Bacteria</taxon>
        <taxon>Thermotogati</taxon>
        <taxon>Deinococcota</taxon>
        <taxon>Deinococci</taxon>
        <taxon>Thermales</taxon>
        <taxon>Thermaceae</taxon>
        <taxon>Oceanithermus</taxon>
    </lineage>
</organism>
<evidence type="ECO:0000256" key="2">
    <source>
        <dbReference type="ARBA" id="ARBA00022448"/>
    </source>
</evidence>
<gene>
    <name evidence="10" type="ORF">ENK37_11020</name>
</gene>
<dbReference type="Pfam" id="PF04143">
    <property type="entry name" value="Sulf_transp"/>
    <property type="match status" value="1"/>
</dbReference>
<evidence type="ECO:0000256" key="8">
    <source>
        <dbReference type="ARBA" id="ARBA00035655"/>
    </source>
</evidence>